<evidence type="ECO:0000313" key="2">
    <source>
        <dbReference type="Proteomes" id="UP001551675"/>
    </source>
</evidence>
<gene>
    <name evidence="1" type="ORF">AB0I59_18520</name>
</gene>
<proteinExistence type="predicted"/>
<evidence type="ECO:0008006" key="3">
    <source>
        <dbReference type="Google" id="ProtNLM"/>
    </source>
</evidence>
<protein>
    <recommendedName>
        <fullName evidence="3">DUF948 domain-containing protein</fullName>
    </recommendedName>
</protein>
<comment type="caution">
    <text evidence="1">The sequence shown here is derived from an EMBL/GenBank/DDBJ whole genome shotgun (WGS) entry which is preliminary data.</text>
</comment>
<dbReference type="Proteomes" id="UP001551675">
    <property type="component" value="Unassembled WGS sequence"/>
</dbReference>
<sequence length="62" mass="6624">MIWISASVALAVIGLAVLGVLASRVLVAARGLSREIDRTRQRLERHSGDFRVGIGTNQDGHG</sequence>
<dbReference type="EMBL" id="JBFALK010000009">
    <property type="protein sequence ID" value="MEV0970634.1"/>
    <property type="molecule type" value="Genomic_DNA"/>
</dbReference>
<organism evidence="1 2">
    <name type="scientific">Microtetraspora glauca</name>
    <dbReference type="NCBI Taxonomy" id="1996"/>
    <lineage>
        <taxon>Bacteria</taxon>
        <taxon>Bacillati</taxon>
        <taxon>Actinomycetota</taxon>
        <taxon>Actinomycetes</taxon>
        <taxon>Streptosporangiales</taxon>
        <taxon>Streptosporangiaceae</taxon>
        <taxon>Microtetraspora</taxon>
    </lineage>
</organism>
<dbReference type="RefSeq" id="WP_061255689.1">
    <property type="nucleotide sequence ID" value="NZ_JBFALK010000009.1"/>
</dbReference>
<name>A0ABV3GGE9_MICGL</name>
<evidence type="ECO:0000313" key="1">
    <source>
        <dbReference type="EMBL" id="MEV0970634.1"/>
    </source>
</evidence>
<accession>A0ABV3GGE9</accession>
<keyword evidence="2" id="KW-1185">Reference proteome</keyword>
<reference evidence="1 2" key="1">
    <citation type="submission" date="2024-06" db="EMBL/GenBank/DDBJ databases">
        <title>The Natural Products Discovery Center: Release of the First 8490 Sequenced Strains for Exploring Actinobacteria Biosynthetic Diversity.</title>
        <authorList>
            <person name="Kalkreuter E."/>
            <person name="Kautsar S.A."/>
            <person name="Yang D."/>
            <person name="Bader C.D."/>
            <person name="Teijaro C.N."/>
            <person name="Fluegel L."/>
            <person name="Davis C.M."/>
            <person name="Simpson J.R."/>
            <person name="Lauterbach L."/>
            <person name="Steele A.D."/>
            <person name="Gui C."/>
            <person name="Meng S."/>
            <person name="Li G."/>
            <person name="Viehrig K."/>
            <person name="Ye F."/>
            <person name="Su P."/>
            <person name="Kiefer A.F."/>
            <person name="Nichols A."/>
            <person name="Cepeda A.J."/>
            <person name="Yan W."/>
            <person name="Fan B."/>
            <person name="Jiang Y."/>
            <person name="Adhikari A."/>
            <person name="Zheng C.-J."/>
            <person name="Schuster L."/>
            <person name="Cowan T.M."/>
            <person name="Smanski M.J."/>
            <person name="Chevrette M.G."/>
            <person name="De Carvalho L.P.S."/>
            <person name="Shen B."/>
        </authorList>
    </citation>
    <scope>NUCLEOTIDE SEQUENCE [LARGE SCALE GENOMIC DNA]</scope>
    <source>
        <strain evidence="1 2">NPDC050100</strain>
    </source>
</reference>